<dbReference type="EMBL" id="JAXOTQ010000026">
    <property type="protein sequence ID" value="MDZ5491879.1"/>
    <property type="molecule type" value="Genomic_DNA"/>
</dbReference>
<evidence type="ECO:0000313" key="1">
    <source>
        <dbReference type="EMBL" id="MDZ5491879.1"/>
    </source>
</evidence>
<sequence>MQNLEVVPYDVYWELCVQLRTGTRHMPAGTTIQRIIVADDVEH</sequence>
<organism evidence="1 2">
    <name type="scientific">Micromonospora sicca</name>
    <dbReference type="NCBI Taxonomy" id="2202420"/>
    <lineage>
        <taxon>Bacteria</taxon>
        <taxon>Bacillati</taxon>
        <taxon>Actinomycetota</taxon>
        <taxon>Actinomycetes</taxon>
        <taxon>Micromonosporales</taxon>
        <taxon>Micromonosporaceae</taxon>
        <taxon>Micromonospora</taxon>
    </lineage>
</organism>
<name>A0ABU5JHG4_9ACTN</name>
<keyword evidence="2" id="KW-1185">Reference proteome</keyword>
<protein>
    <submittedName>
        <fullName evidence="1">Uncharacterized protein</fullName>
    </submittedName>
</protein>
<dbReference type="Proteomes" id="UP001290101">
    <property type="component" value="Unassembled WGS sequence"/>
</dbReference>
<reference evidence="1 2" key="1">
    <citation type="submission" date="2023-12" db="EMBL/GenBank/DDBJ databases">
        <title>Micromonospora sp. nov., isolated from Atacama Desert.</title>
        <authorList>
            <person name="Carro L."/>
            <person name="Golinska P."/>
            <person name="Klenk H.-P."/>
            <person name="Goodfellow M."/>
        </authorList>
    </citation>
    <scope>NUCLEOTIDE SEQUENCE [LARGE SCALE GENOMIC DNA]</scope>
    <source>
        <strain evidence="1 2">4G53</strain>
    </source>
</reference>
<dbReference type="RefSeq" id="WP_322441739.1">
    <property type="nucleotide sequence ID" value="NZ_JAXOTQ010000026.1"/>
</dbReference>
<accession>A0ABU5JHG4</accession>
<evidence type="ECO:0000313" key="2">
    <source>
        <dbReference type="Proteomes" id="UP001290101"/>
    </source>
</evidence>
<gene>
    <name evidence="1" type="ORF">U2F25_20855</name>
</gene>
<proteinExistence type="predicted"/>
<comment type="caution">
    <text evidence="1">The sequence shown here is derived from an EMBL/GenBank/DDBJ whole genome shotgun (WGS) entry which is preliminary data.</text>
</comment>